<keyword evidence="2" id="KW-1185">Reference proteome</keyword>
<dbReference type="Proteomes" id="UP000267096">
    <property type="component" value="Unassembled WGS sequence"/>
</dbReference>
<evidence type="ECO:0000313" key="2">
    <source>
        <dbReference type="Proteomes" id="UP000267096"/>
    </source>
</evidence>
<dbReference type="EMBL" id="UYRR01039819">
    <property type="protein sequence ID" value="VDK77495.1"/>
    <property type="molecule type" value="Genomic_DNA"/>
</dbReference>
<gene>
    <name evidence="1" type="ORF">ASIM_LOCUS20509</name>
</gene>
<sequence length="102" mass="11532">MVLPEVRVAVEVAVEEVIAEVVEVEVTTVAMHFRERNTPMEEVEEVDLMLQAVAVEAVVLILARKCEPMYLVTWVQDEPNLDNNNNNNHIPPPMHLCTISLN</sequence>
<protein>
    <submittedName>
        <fullName evidence="1">Uncharacterized protein</fullName>
    </submittedName>
</protein>
<proteinExistence type="predicted"/>
<organism evidence="1 2">
    <name type="scientific">Anisakis simplex</name>
    <name type="common">Herring worm</name>
    <dbReference type="NCBI Taxonomy" id="6269"/>
    <lineage>
        <taxon>Eukaryota</taxon>
        <taxon>Metazoa</taxon>
        <taxon>Ecdysozoa</taxon>
        <taxon>Nematoda</taxon>
        <taxon>Chromadorea</taxon>
        <taxon>Rhabditida</taxon>
        <taxon>Spirurina</taxon>
        <taxon>Ascaridomorpha</taxon>
        <taxon>Ascaridoidea</taxon>
        <taxon>Anisakidae</taxon>
        <taxon>Anisakis</taxon>
        <taxon>Anisakis simplex complex</taxon>
    </lineage>
</organism>
<reference evidence="1 2" key="1">
    <citation type="submission" date="2018-11" db="EMBL/GenBank/DDBJ databases">
        <authorList>
            <consortium name="Pathogen Informatics"/>
        </authorList>
    </citation>
    <scope>NUCLEOTIDE SEQUENCE [LARGE SCALE GENOMIC DNA]</scope>
</reference>
<evidence type="ECO:0000313" key="1">
    <source>
        <dbReference type="EMBL" id="VDK77495.1"/>
    </source>
</evidence>
<accession>A0A3P6T9K5</accession>
<dbReference type="AlphaFoldDB" id="A0A3P6T9K5"/>
<name>A0A3P6T9K5_ANISI</name>